<organism evidence="2 3">
    <name type="scientific">Ktedonobacter robiniae</name>
    <dbReference type="NCBI Taxonomy" id="2778365"/>
    <lineage>
        <taxon>Bacteria</taxon>
        <taxon>Bacillati</taxon>
        <taxon>Chloroflexota</taxon>
        <taxon>Ktedonobacteria</taxon>
        <taxon>Ktedonobacterales</taxon>
        <taxon>Ktedonobacteraceae</taxon>
        <taxon>Ktedonobacter</taxon>
    </lineage>
</organism>
<dbReference type="RefSeq" id="WP_201371806.1">
    <property type="nucleotide sequence ID" value="NZ_BNJG01000001.1"/>
</dbReference>
<protein>
    <submittedName>
        <fullName evidence="2">Uncharacterized protein</fullName>
    </submittedName>
</protein>
<evidence type="ECO:0000313" key="3">
    <source>
        <dbReference type="Proteomes" id="UP000654345"/>
    </source>
</evidence>
<accession>A0ABQ3URF7</accession>
<dbReference type="Proteomes" id="UP000654345">
    <property type="component" value="Unassembled WGS sequence"/>
</dbReference>
<keyword evidence="3" id="KW-1185">Reference proteome</keyword>
<comment type="caution">
    <text evidence="2">The sequence shown here is derived from an EMBL/GenBank/DDBJ whole genome shotgun (WGS) entry which is preliminary data.</text>
</comment>
<name>A0ABQ3URF7_9CHLR</name>
<sequence length="123" mass="13766">MSDNNYYDDHTMPARPYPPEGSQNRPQPETPQGKLVLGNFNNANVPPANSPTNRHRGDHITPHTMRGHATLNRADQFPQPILLAREPILLARLPIRRRKTEKNCPVPRAGQRGANALVVRLAV</sequence>
<dbReference type="EMBL" id="BNJG01000001">
    <property type="protein sequence ID" value="GHO55187.1"/>
    <property type="molecule type" value="Genomic_DNA"/>
</dbReference>
<reference evidence="2 3" key="1">
    <citation type="journal article" date="2021" name="Int. J. Syst. Evol. Microbiol.">
        <title>Reticulibacter mediterranei gen. nov., sp. nov., within the new family Reticulibacteraceae fam. nov., and Ktedonospora formicarum gen. nov., sp. nov., Ktedonobacter robiniae sp. nov., Dictyobacter formicarum sp. nov. and Dictyobacter arantiisoli sp. nov., belonging to the class Ktedonobacteria.</title>
        <authorList>
            <person name="Yabe S."/>
            <person name="Zheng Y."/>
            <person name="Wang C.M."/>
            <person name="Sakai Y."/>
            <person name="Abe K."/>
            <person name="Yokota A."/>
            <person name="Donadio S."/>
            <person name="Cavaletti L."/>
            <person name="Monciardini P."/>
        </authorList>
    </citation>
    <scope>NUCLEOTIDE SEQUENCE [LARGE SCALE GENOMIC DNA]</scope>
    <source>
        <strain evidence="2 3">SOSP1-30</strain>
    </source>
</reference>
<feature type="region of interest" description="Disordered" evidence="1">
    <location>
        <begin position="1"/>
        <end position="64"/>
    </location>
</feature>
<proteinExistence type="predicted"/>
<evidence type="ECO:0000313" key="2">
    <source>
        <dbReference type="EMBL" id="GHO55187.1"/>
    </source>
</evidence>
<evidence type="ECO:0000256" key="1">
    <source>
        <dbReference type="SAM" id="MobiDB-lite"/>
    </source>
</evidence>
<gene>
    <name evidence="2" type="ORF">KSB_36620</name>
</gene>